<evidence type="ECO:0000256" key="4">
    <source>
        <dbReference type="PROSITE-ProRule" id="PRU00169"/>
    </source>
</evidence>
<dbReference type="Gene3D" id="3.40.50.2300">
    <property type="match status" value="1"/>
</dbReference>
<reference evidence="7 8" key="1">
    <citation type="submission" date="2018-08" db="EMBL/GenBank/DDBJ databases">
        <title>Complete genome sequencing of Blastochloris tepida GI.</title>
        <authorList>
            <person name="Tsukatani Y."/>
            <person name="Mori H."/>
        </authorList>
    </citation>
    <scope>NUCLEOTIDE SEQUENCE [LARGE SCALE GENOMIC DNA]</scope>
    <source>
        <strain evidence="7 8">GI</strain>
    </source>
</reference>
<dbReference type="InterPro" id="IPR001789">
    <property type="entry name" value="Sig_transdc_resp-reg_receiver"/>
</dbReference>
<proteinExistence type="predicted"/>
<gene>
    <name evidence="7" type="ORF">BLTE_25320</name>
</gene>
<organism evidence="7 8">
    <name type="scientific">Blastochloris tepida</name>
    <dbReference type="NCBI Taxonomy" id="2233851"/>
    <lineage>
        <taxon>Bacteria</taxon>
        <taxon>Pseudomonadati</taxon>
        <taxon>Pseudomonadota</taxon>
        <taxon>Alphaproteobacteria</taxon>
        <taxon>Hyphomicrobiales</taxon>
        <taxon>Blastochloridaceae</taxon>
        <taxon>Blastochloris</taxon>
    </lineage>
</organism>
<dbReference type="InterPro" id="IPR011006">
    <property type="entry name" value="CheY-like_superfamily"/>
</dbReference>
<dbReference type="KEGG" id="blag:BLTE_25320"/>
<feature type="region of interest" description="Disordered" evidence="5">
    <location>
        <begin position="158"/>
        <end position="177"/>
    </location>
</feature>
<evidence type="ECO:0000259" key="6">
    <source>
        <dbReference type="PROSITE" id="PS50110"/>
    </source>
</evidence>
<keyword evidence="8" id="KW-1185">Reference proteome</keyword>
<sequence length="177" mass="19847">MQSVIPKKVEKLLQNISVLVVDDNAFMRKLVRNILTNIGVKTTLEAADGLAGIEAIRMFAPDIVVVDWEMPMLNGAEMVRIVRSPGVFPQPDVPIIMLTGHVERWRILEATRLGVHEFLKKPVSGNALLERIVSILLQPRRMVQIGDYYGPEPRRTAAEAADYARRQRAADATAPRR</sequence>
<keyword evidence="2" id="KW-0805">Transcription regulation</keyword>
<dbReference type="GO" id="GO:0000160">
    <property type="term" value="P:phosphorelay signal transduction system"/>
    <property type="evidence" value="ECO:0007669"/>
    <property type="project" value="InterPro"/>
</dbReference>
<evidence type="ECO:0000313" key="7">
    <source>
        <dbReference type="EMBL" id="BBF93847.1"/>
    </source>
</evidence>
<evidence type="ECO:0000256" key="2">
    <source>
        <dbReference type="ARBA" id="ARBA00023015"/>
    </source>
</evidence>
<dbReference type="AlphaFoldDB" id="A0A348G2R4"/>
<evidence type="ECO:0000256" key="3">
    <source>
        <dbReference type="ARBA" id="ARBA00023163"/>
    </source>
</evidence>
<feature type="modified residue" description="4-aspartylphosphate" evidence="4">
    <location>
        <position position="67"/>
    </location>
</feature>
<dbReference type="PANTHER" id="PTHR44591">
    <property type="entry name" value="STRESS RESPONSE REGULATOR PROTEIN 1"/>
    <property type="match status" value="1"/>
</dbReference>
<accession>A0A348G2R4</accession>
<keyword evidence="1 4" id="KW-0597">Phosphoprotein</keyword>
<feature type="compositionally biased region" description="Basic and acidic residues" evidence="5">
    <location>
        <begin position="158"/>
        <end position="169"/>
    </location>
</feature>
<feature type="domain" description="Response regulatory" evidence="6">
    <location>
        <begin position="17"/>
        <end position="136"/>
    </location>
</feature>
<evidence type="ECO:0000313" key="8">
    <source>
        <dbReference type="Proteomes" id="UP000266934"/>
    </source>
</evidence>
<dbReference type="SUPFAM" id="SSF52172">
    <property type="entry name" value="CheY-like"/>
    <property type="match status" value="1"/>
</dbReference>
<evidence type="ECO:0000256" key="5">
    <source>
        <dbReference type="SAM" id="MobiDB-lite"/>
    </source>
</evidence>
<evidence type="ECO:0000256" key="1">
    <source>
        <dbReference type="ARBA" id="ARBA00022553"/>
    </source>
</evidence>
<name>A0A348G2R4_9HYPH</name>
<keyword evidence="3" id="KW-0804">Transcription</keyword>
<protein>
    <recommendedName>
        <fullName evidence="6">Response regulatory domain-containing protein</fullName>
    </recommendedName>
</protein>
<dbReference type="InterPro" id="IPR050595">
    <property type="entry name" value="Bact_response_regulator"/>
</dbReference>
<dbReference type="SMART" id="SM00448">
    <property type="entry name" value="REC"/>
    <property type="match status" value="1"/>
</dbReference>
<dbReference type="Pfam" id="PF00072">
    <property type="entry name" value="Response_reg"/>
    <property type="match status" value="1"/>
</dbReference>
<dbReference type="EMBL" id="AP018907">
    <property type="protein sequence ID" value="BBF93847.1"/>
    <property type="molecule type" value="Genomic_DNA"/>
</dbReference>
<dbReference type="Proteomes" id="UP000266934">
    <property type="component" value="Chromosome"/>
</dbReference>
<dbReference type="PROSITE" id="PS50110">
    <property type="entry name" value="RESPONSE_REGULATORY"/>
    <property type="match status" value="1"/>
</dbReference>
<dbReference type="PANTHER" id="PTHR44591:SF3">
    <property type="entry name" value="RESPONSE REGULATORY DOMAIN-CONTAINING PROTEIN"/>
    <property type="match status" value="1"/>
</dbReference>